<protein>
    <submittedName>
        <fullName evidence="1">SAM-dependent RNA methyltransferase, predicted</fullName>
    </submittedName>
</protein>
<dbReference type="PANTHER" id="PTHR35517:SF1">
    <property type="entry name" value="PROTEIN ARGININE N-METHYLTRANSFERASE SFM1"/>
    <property type="match status" value="1"/>
</dbReference>
<dbReference type="PANTHER" id="PTHR35517">
    <property type="entry name" value="PROTEIN ARGININE N-METHYLTRANSFERASE SFM1"/>
    <property type="match status" value="1"/>
</dbReference>
<dbReference type="Pfam" id="PF04252">
    <property type="entry name" value="SFM1-like"/>
    <property type="match status" value="1"/>
</dbReference>
<sequence length="232" mass="25844">MSKPVQFVIEHLEEDDAESKNVPAWVELEYRHMLQLSPADATVHFTSLSSTSSALLLSTLASPSSSSSSSSPARPQANAEAHTQGILELMKERNIPLERVCLLDPKAEKVIGTSDWEHDGSGEFDWFLFGGILGDDPPLDRTSILRKMGFPSRHLGPVQMTTDTALGATKLVVVDKIPLDKIEYNEFPTISFSKSESVEMPFRYIKDQNGDPILPEGMKEHLRKDLDRAFEF</sequence>
<name>A0A0F7SKH7_PHARH</name>
<dbReference type="EMBL" id="LN483124">
    <property type="protein sequence ID" value="CED82652.1"/>
    <property type="molecule type" value="Genomic_DNA"/>
</dbReference>
<accession>A0A0F7SKH7</accession>
<evidence type="ECO:0000313" key="1">
    <source>
        <dbReference type="EMBL" id="CED82652.1"/>
    </source>
</evidence>
<proteinExistence type="predicted"/>
<dbReference type="AlphaFoldDB" id="A0A0F7SKH7"/>
<keyword evidence="1" id="KW-0489">Methyltransferase</keyword>
<dbReference type="InterPro" id="IPR007364">
    <property type="entry name" value="SFM1-like"/>
</dbReference>
<reference evidence="1" key="1">
    <citation type="submission" date="2014-08" db="EMBL/GenBank/DDBJ databases">
        <authorList>
            <person name="Sharma Rahul"/>
            <person name="Thines Marco"/>
        </authorList>
    </citation>
    <scope>NUCLEOTIDE SEQUENCE</scope>
</reference>
<dbReference type="GO" id="GO:0035241">
    <property type="term" value="F:protein-arginine omega-N monomethyltransferase activity"/>
    <property type="evidence" value="ECO:0007669"/>
    <property type="project" value="TreeGrafter"/>
</dbReference>
<keyword evidence="1" id="KW-0808">Transferase</keyword>
<dbReference type="GO" id="GO:0032259">
    <property type="term" value="P:methylation"/>
    <property type="evidence" value="ECO:0007669"/>
    <property type="project" value="UniProtKB-KW"/>
</dbReference>
<organism evidence="1">
    <name type="scientific">Phaffia rhodozyma</name>
    <name type="common">Yeast</name>
    <name type="synonym">Xanthophyllomyces dendrorhous</name>
    <dbReference type="NCBI Taxonomy" id="264483"/>
    <lineage>
        <taxon>Eukaryota</taxon>
        <taxon>Fungi</taxon>
        <taxon>Dikarya</taxon>
        <taxon>Basidiomycota</taxon>
        <taxon>Agaricomycotina</taxon>
        <taxon>Tremellomycetes</taxon>
        <taxon>Cystofilobasidiales</taxon>
        <taxon>Mrakiaceae</taxon>
        <taxon>Phaffia</taxon>
    </lineage>
</organism>